<dbReference type="Pfam" id="PF00285">
    <property type="entry name" value="Citrate_synt"/>
    <property type="match status" value="1"/>
</dbReference>
<evidence type="ECO:0000256" key="1">
    <source>
        <dbReference type="ARBA" id="ARBA00010566"/>
    </source>
</evidence>
<dbReference type="InterPro" id="IPR016143">
    <property type="entry name" value="Citrate_synth-like_sm_a-sub"/>
</dbReference>
<dbReference type="InterPro" id="IPR016142">
    <property type="entry name" value="Citrate_synth-like_lrg_a-sub"/>
</dbReference>
<dbReference type="PANTHER" id="PTHR11739">
    <property type="entry name" value="CITRATE SYNTHASE"/>
    <property type="match status" value="1"/>
</dbReference>
<feature type="region of interest" description="Disordered" evidence="2">
    <location>
        <begin position="55"/>
        <end position="83"/>
    </location>
</feature>
<dbReference type="EMBL" id="MIGC01005278">
    <property type="protein sequence ID" value="PHJ17096.1"/>
    <property type="molecule type" value="Genomic_DNA"/>
</dbReference>
<evidence type="ECO:0000313" key="3">
    <source>
        <dbReference type="EMBL" id="PHJ17096.1"/>
    </source>
</evidence>
<dbReference type="GO" id="GO:0050440">
    <property type="term" value="F:2-methylcitrate synthase activity"/>
    <property type="evidence" value="ECO:0007669"/>
    <property type="project" value="TreeGrafter"/>
</dbReference>
<comment type="similarity">
    <text evidence="1">Belongs to the citrate synthase family.</text>
</comment>
<dbReference type="GeneID" id="94432414"/>
<dbReference type="GO" id="GO:0006099">
    <property type="term" value="P:tricarboxylic acid cycle"/>
    <property type="evidence" value="ECO:0007669"/>
    <property type="project" value="TreeGrafter"/>
</dbReference>
<comment type="caution">
    <text evidence="3">The sequence shown here is derived from an EMBL/GenBank/DDBJ whole genome shotgun (WGS) entry which is preliminary data.</text>
</comment>
<dbReference type="RefSeq" id="XP_067918821.1">
    <property type="nucleotide sequence ID" value="XM_068069203.1"/>
</dbReference>
<dbReference type="AlphaFoldDB" id="A0A2C6KL49"/>
<dbReference type="InterPro" id="IPR002020">
    <property type="entry name" value="Citrate_synthase"/>
</dbReference>
<dbReference type="GO" id="GO:0005975">
    <property type="term" value="P:carbohydrate metabolic process"/>
    <property type="evidence" value="ECO:0007669"/>
    <property type="project" value="TreeGrafter"/>
</dbReference>
<evidence type="ECO:0000256" key="2">
    <source>
        <dbReference type="SAM" id="MobiDB-lite"/>
    </source>
</evidence>
<reference evidence="3 4" key="1">
    <citation type="journal article" date="2017" name="Int. J. Parasitol.">
        <title>The genome of the protozoan parasite Cystoisospora suis and a reverse vaccinology approach to identify vaccine candidates.</title>
        <authorList>
            <person name="Palmieri N."/>
            <person name="Shrestha A."/>
            <person name="Ruttkowski B."/>
            <person name="Beck T."/>
            <person name="Vogl C."/>
            <person name="Tomley F."/>
            <person name="Blake D.P."/>
            <person name="Joachim A."/>
        </authorList>
    </citation>
    <scope>NUCLEOTIDE SEQUENCE [LARGE SCALE GENOMIC DNA]</scope>
    <source>
        <strain evidence="3 4">Wien I</strain>
    </source>
</reference>
<proteinExistence type="inferred from homology"/>
<feature type="compositionally biased region" description="Basic and acidic residues" evidence="2">
    <location>
        <begin position="68"/>
        <end position="83"/>
    </location>
</feature>
<dbReference type="Gene3D" id="1.10.230.10">
    <property type="entry name" value="Cytochrome P450-Terp, domain 2"/>
    <property type="match status" value="1"/>
</dbReference>
<dbReference type="VEuPathDB" id="ToxoDB:CSUI_009084"/>
<dbReference type="SUPFAM" id="SSF48256">
    <property type="entry name" value="Citrate synthase"/>
    <property type="match status" value="1"/>
</dbReference>
<dbReference type="Proteomes" id="UP000221165">
    <property type="component" value="Unassembled WGS sequence"/>
</dbReference>
<sequence>MDFLDQIKDCQHADQVLQEMWRRKEKIMGFGHRLYKRGDPRSAIMMDMAVQLSSRSLQKSSSSSSALVEERKRRKESHDGEDFADKEPSVLVELARHIEKRMKEEKHLPSNVDFPCAVVYRMCGIPTDFFTPLFVMARTAGWAAHIIEQRANNRLIRPTSIYVGPVPPQKFIPLDERTSHKPGDFKCHL</sequence>
<feature type="compositionally biased region" description="Low complexity" evidence="2">
    <location>
        <begin position="55"/>
        <end position="65"/>
    </location>
</feature>
<name>A0A2C6KL49_9APIC</name>
<dbReference type="Gene3D" id="1.10.580.10">
    <property type="entry name" value="Citrate Synthase, domain 1"/>
    <property type="match status" value="1"/>
</dbReference>
<dbReference type="PANTHER" id="PTHR11739:SF25">
    <property type="entry name" value="CITRATE SYNTHASE-RELATED PROTEIN DDB_G0287281"/>
    <property type="match status" value="1"/>
</dbReference>
<dbReference type="OrthoDB" id="435022at2759"/>
<organism evidence="3 4">
    <name type="scientific">Cystoisospora suis</name>
    <dbReference type="NCBI Taxonomy" id="483139"/>
    <lineage>
        <taxon>Eukaryota</taxon>
        <taxon>Sar</taxon>
        <taxon>Alveolata</taxon>
        <taxon>Apicomplexa</taxon>
        <taxon>Conoidasida</taxon>
        <taxon>Coccidia</taxon>
        <taxon>Eucoccidiorida</taxon>
        <taxon>Eimeriorina</taxon>
        <taxon>Sarcocystidae</taxon>
        <taxon>Cystoisospora</taxon>
    </lineage>
</organism>
<accession>A0A2C6KL49</accession>
<gene>
    <name evidence="3" type="ORF">CSUI_009084</name>
</gene>
<keyword evidence="4" id="KW-1185">Reference proteome</keyword>
<dbReference type="GO" id="GO:0005759">
    <property type="term" value="C:mitochondrial matrix"/>
    <property type="evidence" value="ECO:0007669"/>
    <property type="project" value="TreeGrafter"/>
</dbReference>
<dbReference type="GO" id="GO:0019679">
    <property type="term" value="P:propionate metabolic process, methylcitrate cycle"/>
    <property type="evidence" value="ECO:0007669"/>
    <property type="project" value="TreeGrafter"/>
</dbReference>
<dbReference type="InterPro" id="IPR036969">
    <property type="entry name" value="Citrate_synthase_sf"/>
</dbReference>
<evidence type="ECO:0000313" key="4">
    <source>
        <dbReference type="Proteomes" id="UP000221165"/>
    </source>
</evidence>
<protein>
    <submittedName>
        <fullName evidence="3">Citrate synthase</fullName>
    </submittedName>
</protein>